<dbReference type="PANTHER" id="PTHR10366">
    <property type="entry name" value="NAD DEPENDENT EPIMERASE/DEHYDRATASE"/>
    <property type="match status" value="1"/>
</dbReference>
<dbReference type="EMBL" id="JAODUO010000155">
    <property type="protein sequence ID" value="KAK2187751.1"/>
    <property type="molecule type" value="Genomic_DNA"/>
</dbReference>
<dbReference type="GO" id="GO:0016616">
    <property type="term" value="F:oxidoreductase activity, acting on the CH-OH group of donors, NAD or NADP as acceptor"/>
    <property type="evidence" value="ECO:0007669"/>
    <property type="project" value="TreeGrafter"/>
</dbReference>
<dbReference type="AlphaFoldDB" id="A0AAD9P4A0"/>
<dbReference type="SUPFAM" id="SSF51735">
    <property type="entry name" value="NAD(P)-binding Rossmann-fold domains"/>
    <property type="match status" value="1"/>
</dbReference>
<dbReference type="InterPro" id="IPR001509">
    <property type="entry name" value="Epimerase_deHydtase"/>
</dbReference>
<sequence length="362" mass="39716">MARPIVLVTGATGYIAMHVVQQLLQGGGYRVRGTVRSLKNNAKVDALKALAPTGDNPLQLMEADLLEGGRVWERAVHSCTFVIHTASPFPTEEPRDEKEVVTPAVAGTVNVLQACSVTDGVQRVVLTSSVVAVSGTTGADDGSKVYTERDWPHSVSHLSAYAKSKVLAEQKAWAFVKALPPERRFELTVINPSYVMGPVLSGSVSSGSMVLPQRLLERQMPMIPHLNFPIVDVRDVATAHIRAMTAPQAAGERHLVHAANIWLEDMAKLLADEFGRHGYKQVPSKRAPYFVLWFASCCDRSLRSVLGLVDKQTTLDNTRMRYVLGIEPRDINATLIDMCYSMIDHGLIKKKSKYTGRENATT</sequence>
<evidence type="ECO:0000256" key="1">
    <source>
        <dbReference type="ARBA" id="ARBA00023002"/>
    </source>
</evidence>
<proteinExistence type="inferred from homology"/>
<evidence type="ECO:0000313" key="5">
    <source>
        <dbReference type="Proteomes" id="UP001209878"/>
    </source>
</evidence>
<evidence type="ECO:0000256" key="2">
    <source>
        <dbReference type="ARBA" id="ARBA00023445"/>
    </source>
</evidence>
<dbReference type="PANTHER" id="PTHR10366:SF564">
    <property type="entry name" value="STEROL-4-ALPHA-CARBOXYLATE 3-DEHYDROGENASE, DECARBOXYLATING"/>
    <property type="match status" value="1"/>
</dbReference>
<dbReference type="Proteomes" id="UP001209878">
    <property type="component" value="Unassembled WGS sequence"/>
</dbReference>
<reference evidence="4" key="1">
    <citation type="journal article" date="2023" name="Mol. Biol. Evol.">
        <title>Third-Generation Sequencing Reveals the Adaptive Role of the Epigenome in Three Deep-Sea Polychaetes.</title>
        <authorList>
            <person name="Perez M."/>
            <person name="Aroh O."/>
            <person name="Sun Y."/>
            <person name="Lan Y."/>
            <person name="Juniper S.K."/>
            <person name="Young C.R."/>
            <person name="Angers B."/>
            <person name="Qian P.Y."/>
        </authorList>
    </citation>
    <scope>NUCLEOTIDE SEQUENCE</scope>
    <source>
        <strain evidence="4">R07B-5</strain>
    </source>
</reference>
<evidence type="ECO:0000313" key="4">
    <source>
        <dbReference type="EMBL" id="KAK2187751.1"/>
    </source>
</evidence>
<dbReference type="InterPro" id="IPR036291">
    <property type="entry name" value="NAD(P)-bd_dom_sf"/>
</dbReference>
<name>A0AAD9P4A0_RIDPI</name>
<dbReference type="CDD" id="cd05227">
    <property type="entry name" value="AR_SDR_e"/>
    <property type="match status" value="1"/>
</dbReference>
<gene>
    <name evidence="4" type="ORF">NP493_155g01008</name>
</gene>
<dbReference type="InterPro" id="IPR050425">
    <property type="entry name" value="NAD(P)_dehydrat-like"/>
</dbReference>
<comment type="similarity">
    <text evidence="2">Belongs to the NAD(P)-dependent epimerase/dehydratase family. Dihydroflavonol-4-reductase subfamily.</text>
</comment>
<dbReference type="Pfam" id="PF01370">
    <property type="entry name" value="Epimerase"/>
    <property type="match status" value="1"/>
</dbReference>
<accession>A0AAD9P4A0</accession>
<feature type="domain" description="NAD-dependent epimerase/dehydratase" evidence="3">
    <location>
        <begin position="6"/>
        <end position="252"/>
    </location>
</feature>
<dbReference type="FunFam" id="3.40.50.720:FF:000336">
    <property type="entry name" value="Aldehyde reductase"/>
    <property type="match status" value="1"/>
</dbReference>
<keyword evidence="5" id="KW-1185">Reference proteome</keyword>
<keyword evidence="1" id="KW-0560">Oxidoreductase</keyword>
<evidence type="ECO:0000259" key="3">
    <source>
        <dbReference type="Pfam" id="PF01370"/>
    </source>
</evidence>
<organism evidence="4 5">
    <name type="scientific">Ridgeia piscesae</name>
    <name type="common">Tubeworm</name>
    <dbReference type="NCBI Taxonomy" id="27915"/>
    <lineage>
        <taxon>Eukaryota</taxon>
        <taxon>Metazoa</taxon>
        <taxon>Spiralia</taxon>
        <taxon>Lophotrochozoa</taxon>
        <taxon>Annelida</taxon>
        <taxon>Polychaeta</taxon>
        <taxon>Sedentaria</taxon>
        <taxon>Canalipalpata</taxon>
        <taxon>Sabellida</taxon>
        <taxon>Siboglinidae</taxon>
        <taxon>Ridgeia</taxon>
    </lineage>
</organism>
<dbReference type="Gene3D" id="3.40.50.720">
    <property type="entry name" value="NAD(P)-binding Rossmann-like Domain"/>
    <property type="match status" value="1"/>
</dbReference>
<comment type="caution">
    <text evidence="4">The sequence shown here is derived from an EMBL/GenBank/DDBJ whole genome shotgun (WGS) entry which is preliminary data.</text>
</comment>
<protein>
    <recommendedName>
        <fullName evidence="3">NAD-dependent epimerase/dehydratase domain-containing protein</fullName>
    </recommendedName>
</protein>